<reference evidence="1" key="2">
    <citation type="submission" date="2020-02" db="EMBL/GenBank/DDBJ databases">
        <authorList>
            <consortium name="NCBI Pathogen Detection Project"/>
        </authorList>
    </citation>
    <scope>NUCLEOTIDE SEQUENCE</scope>
    <source>
        <strain evidence="1">MA.RM_466</strain>
    </source>
</reference>
<gene>
    <name evidence="1" type="ORF">G9E75_004658</name>
</gene>
<name>A0A743ZGY5_SALER</name>
<accession>A0A743ZGY5</accession>
<organism evidence="1">
    <name type="scientific">Salmonella enterica</name>
    <name type="common">Salmonella choleraesuis</name>
    <dbReference type="NCBI Taxonomy" id="28901"/>
    <lineage>
        <taxon>Bacteria</taxon>
        <taxon>Pseudomonadati</taxon>
        <taxon>Pseudomonadota</taxon>
        <taxon>Gammaproteobacteria</taxon>
        <taxon>Enterobacterales</taxon>
        <taxon>Enterobacteriaceae</taxon>
        <taxon>Salmonella</taxon>
    </lineage>
</organism>
<evidence type="ECO:0000313" key="1">
    <source>
        <dbReference type="EMBL" id="HAF2227172.1"/>
    </source>
</evidence>
<comment type="caution">
    <text evidence="1">The sequence shown here is derived from an EMBL/GenBank/DDBJ whole genome shotgun (WGS) entry which is preliminary data.</text>
</comment>
<dbReference type="AlphaFoldDB" id="A0A743ZGY5"/>
<proteinExistence type="predicted"/>
<dbReference type="EMBL" id="DAAUPN010000023">
    <property type="protein sequence ID" value="HAF2227172.1"/>
    <property type="molecule type" value="Genomic_DNA"/>
</dbReference>
<sequence length="98" mass="11639">MNKELYQVRWQLHHTTADLNYSLECFGDHLSEEEGYPSDIYGFDAVYLYLSRKHGWTLKQCREMSMEDLRLALSIEMQGWRLPKDAIQASNPREKHDC</sequence>
<reference evidence="1" key="1">
    <citation type="journal article" date="2018" name="Genome Biol.">
        <title>SKESA: strategic k-mer extension for scrupulous assemblies.</title>
        <authorList>
            <person name="Souvorov A."/>
            <person name="Agarwala R."/>
            <person name="Lipman D.J."/>
        </authorList>
    </citation>
    <scope>NUCLEOTIDE SEQUENCE</scope>
    <source>
        <strain evidence="1">MA.RM_466</strain>
    </source>
</reference>
<protein>
    <submittedName>
        <fullName evidence="1">Uncharacterized protein</fullName>
    </submittedName>
</protein>